<organism evidence="3 4">
    <name type="scientific">Pseudoalteromonas luteoviolacea (strain 2ta16)</name>
    <dbReference type="NCBI Taxonomy" id="1353533"/>
    <lineage>
        <taxon>Bacteria</taxon>
        <taxon>Pseudomonadati</taxon>
        <taxon>Pseudomonadota</taxon>
        <taxon>Gammaproteobacteria</taxon>
        <taxon>Alteromonadales</taxon>
        <taxon>Pseudoalteromonadaceae</taxon>
        <taxon>Pseudoalteromonas</taxon>
    </lineage>
</organism>
<dbReference type="Pfam" id="PF17482">
    <property type="entry name" value="Phage_sheath_1C"/>
    <property type="match status" value="1"/>
</dbReference>
<gene>
    <name evidence="3" type="ORF">PL2TA16_03484</name>
</gene>
<comment type="caution">
    <text evidence="3">The sequence shown here is derived from an EMBL/GenBank/DDBJ whole genome shotgun (WGS) entry which is preliminary data.</text>
</comment>
<name>V4HTZ5_PSEL2</name>
<dbReference type="Gene3D" id="3.40.50.11780">
    <property type="match status" value="1"/>
</dbReference>
<comment type="similarity">
    <text evidence="1">Belongs to the myoviridae tail sheath protein family.</text>
</comment>
<reference evidence="3 4" key="1">
    <citation type="submission" date="2013-07" db="EMBL/GenBank/DDBJ databases">
        <title>Draft genome sequence of Pseudoalteromonas luteoviolacea 2ta16.</title>
        <authorList>
            <person name="Allen E.E."/>
            <person name="Azam F."/>
            <person name="Podell S."/>
        </authorList>
    </citation>
    <scope>NUCLEOTIDE SEQUENCE [LARGE SCALE GENOMIC DNA]</scope>
    <source>
        <strain evidence="3 4">2ta16</strain>
    </source>
</reference>
<accession>V4HTZ5</accession>
<dbReference type="PANTHER" id="PTHR35861:SF1">
    <property type="entry name" value="PHAGE TAIL SHEATH PROTEIN"/>
    <property type="match status" value="1"/>
</dbReference>
<sequence length="579" mass="62746">MPQYKTPDVYVQEKSTLPPSVAEVATAIPAFIGYTTKLDDEGNVAYMNSPVRITSMVEFEAVFGGAYQESFAVAPKASGGFNVTSDGANLADAFFFLHQAVSHFFANGGGACYVVSIGQASSTLITNSELQSAQADKFTAAIALLNKVDEVTLISCPEAIGLSTVKHYEVQNKALVHAEKRMDRFALVDVQMQADSMSIDPISDDAKALRAGATLGLKYGAAYYPYLTTTMARTYDAKQVVVKSPLMAQVLWPKDETAHTLVSLKADGTWEDIAKDYLSPNNAESDYGNATAYDPSGKQYLTAETVFIEAGDGAAYYRLTDGKEVVLVDGEIKDKEQGGSVVINDVCELLDVTLPTLQLAAIGDPAYPFSSADVYNQVKAELGKNYLDLPPSPAIAGVMAKTDKDRGVWKAPANAALAQVLMPKLAIDNTEQENLNVDATSGKSINAIRTFVGKGTLVWGARTLAGNDNEWRYVSVRRLFNMVEESVQKATHFAVFEPNTPFTWLKLKTMIESYLENLWRSGAFFGETPEQAFFVNVGLGQTMTEDDINNGLMNIEIGLAAVRPAEFIVLTFSHKSLEG</sequence>
<dbReference type="PATRIC" id="fig|1353533.3.peg.2458"/>
<evidence type="ECO:0000313" key="4">
    <source>
        <dbReference type="Proteomes" id="UP000017820"/>
    </source>
</evidence>
<evidence type="ECO:0000313" key="3">
    <source>
        <dbReference type="EMBL" id="ESP93263.1"/>
    </source>
</evidence>
<dbReference type="EMBL" id="AUSV01000037">
    <property type="protein sequence ID" value="ESP93263.1"/>
    <property type="molecule type" value="Genomic_DNA"/>
</dbReference>
<dbReference type="Proteomes" id="UP000017820">
    <property type="component" value="Unassembled WGS sequence"/>
</dbReference>
<evidence type="ECO:0000259" key="2">
    <source>
        <dbReference type="Pfam" id="PF17482"/>
    </source>
</evidence>
<feature type="domain" description="Tail sheath protein C-terminal" evidence="2">
    <location>
        <begin position="468"/>
        <end position="572"/>
    </location>
</feature>
<dbReference type="RefSeq" id="WP_023399362.1">
    <property type="nucleotide sequence ID" value="NZ_AUSV01000037.1"/>
</dbReference>
<dbReference type="AlphaFoldDB" id="V4HTZ5"/>
<proteinExistence type="inferred from homology"/>
<dbReference type="PANTHER" id="PTHR35861">
    <property type="match status" value="1"/>
</dbReference>
<protein>
    <submittedName>
        <fullName evidence="3">Phage tail sheath protein FI</fullName>
    </submittedName>
</protein>
<evidence type="ECO:0000256" key="1">
    <source>
        <dbReference type="ARBA" id="ARBA00008005"/>
    </source>
</evidence>
<dbReference type="InterPro" id="IPR052042">
    <property type="entry name" value="Tail_sheath_structural"/>
</dbReference>
<dbReference type="InterPro" id="IPR020287">
    <property type="entry name" value="Tail_sheath_C"/>
</dbReference>